<dbReference type="Proteomes" id="UP001151760">
    <property type="component" value="Unassembled WGS sequence"/>
</dbReference>
<evidence type="ECO:0000256" key="1">
    <source>
        <dbReference type="SAM" id="MobiDB-lite"/>
    </source>
</evidence>
<accession>A0ABQ5CBI1</accession>
<reference evidence="2" key="2">
    <citation type="submission" date="2022-01" db="EMBL/GenBank/DDBJ databases">
        <authorList>
            <person name="Yamashiro T."/>
            <person name="Shiraishi A."/>
            <person name="Satake H."/>
            <person name="Nakayama K."/>
        </authorList>
    </citation>
    <scope>NUCLEOTIDE SEQUENCE</scope>
</reference>
<feature type="region of interest" description="Disordered" evidence="1">
    <location>
        <begin position="1"/>
        <end position="67"/>
    </location>
</feature>
<name>A0ABQ5CBI1_9ASTR</name>
<comment type="caution">
    <text evidence="2">The sequence shown here is derived from an EMBL/GenBank/DDBJ whole genome shotgun (WGS) entry which is preliminary data.</text>
</comment>
<evidence type="ECO:0000313" key="2">
    <source>
        <dbReference type="EMBL" id="GJT22344.1"/>
    </source>
</evidence>
<sequence length="637" mass="73153">MLVQGQILQGEASTIPVESHHTPTVAPSTSQPHHLPTLRDFINQETEVPRPSSPTQTHVADEAASTSVDVRHGGAATTVSSLDVGQGSGNIDKTPAMPYDSPLPRVHTLGSDEGRMQPNELMELVRKLSDRVAVLENDLKQTKKTYGADFSKLIKKVKTLEKTIKSSKARRRAKFVMIHHDAQTQGRQEYDLEPNFEFTAPEEVYTTEPDISTANVPVSTAGAEVSTAAESLVYIRRSAAKRKDKGKAIVEESEPTQTKTKIQQEQERLGFEEAQRLQEQFDEEERQRIASVHEEASTFKPEEWDNIQAQIEADEELAHRLQAQERERYSEADKAKLLVELINERKRQFAQQRAQQRRNRPLTQAQQRSYMCNYIKHMGSHTLQQLRGYSFDEIKVLFEATVKRVNTFTLMESNDKVPKVIAGSSKRIPKEGMNVEALQTKYPIIDWEVTPKIQENTRKSSEWVIIHRERFSSTEPTDDKEKVLWVELKRLFEPNTDDLLELQRYMHDPLTQRELNTAKDLRLPEEDNDCMKIKTCEEILIMEYLVKISKKVRILELKRRHLKITVLTSYTPYPSRKIRHICACTSQETTKIQRPIRHEMLLPNAFNAMTLQDPTTVSIRDTNALDIREVKLLFPLS</sequence>
<dbReference type="EMBL" id="BQNB010013960">
    <property type="protein sequence ID" value="GJT22344.1"/>
    <property type="molecule type" value="Genomic_DNA"/>
</dbReference>
<organism evidence="2 3">
    <name type="scientific">Tanacetum coccineum</name>
    <dbReference type="NCBI Taxonomy" id="301880"/>
    <lineage>
        <taxon>Eukaryota</taxon>
        <taxon>Viridiplantae</taxon>
        <taxon>Streptophyta</taxon>
        <taxon>Embryophyta</taxon>
        <taxon>Tracheophyta</taxon>
        <taxon>Spermatophyta</taxon>
        <taxon>Magnoliopsida</taxon>
        <taxon>eudicotyledons</taxon>
        <taxon>Gunneridae</taxon>
        <taxon>Pentapetalae</taxon>
        <taxon>asterids</taxon>
        <taxon>campanulids</taxon>
        <taxon>Asterales</taxon>
        <taxon>Asteraceae</taxon>
        <taxon>Asteroideae</taxon>
        <taxon>Anthemideae</taxon>
        <taxon>Anthemidinae</taxon>
        <taxon>Tanacetum</taxon>
    </lineage>
</organism>
<gene>
    <name evidence="2" type="ORF">Tco_0892281</name>
</gene>
<protein>
    <submittedName>
        <fullName evidence="2">Uncharacterized protein</fullName>
    </submittedName>
</protein>
<reference evidence="2" key="1">
    <citation type="journal article" date="2022" name="Int. J. Mol. Sci.">
        <title>Draft Genome of Tanacetum Coccineum: Genomic Comparison of Closely Related Tanacetum-Family Plants.</title>
        <authorList>
            <person name="Yamashiro T."/>
            <person name="Shiraishi A."/>
            <person name="Nakayama K."/>
            <person name="Satake H."/>
        </authorList>
    </citation>
    <scope>NUCLEOTIDE SEQUENCE</scope>
</reference>
<proteinExistence type="predicted"/>
<keyword evidence="3" id="KW-1185">Reference proteome</keyword>
<feature type="compositionally biased region" description="Polar residues" evidence="1">
    <location>
        <begin position="53"/>
        <end position="67"/>
    </location>
</feature>
<evidence type="ECO:0000313" key="3">
    <source>
        <dbReference type="Proteomes" id="UP001151760"/>
    </source>
</evidence>